<feature type="transmembrane region" description="Helical" evidence="1">
    <location>
        <begin position="89"/>
        <end position="109"/>
    </location>
</feature>
<proteinExistence type="predicted"/>
<sequence>MLKTNPQATKFHIKHETHRKTLLKFVALALILVAYFLFMSWKYDASTGFTVTLLTWSFFVLCTPVADGGFILAFPIRLLFGIKMSITQIVLWLVALGINIFMLVSKPVAYDFTFLTKLLKHILTVPYPYWSILILSAVGTLLSIYFGDEMMDVTSHKDRSIHHRHKLKYRSVLVAGLGVLTVVSYYYLLNSLNIELPK</sequence>
<dbReference type="STRING" id="564117.SAMN05216369_2477"/>
<reference evidence="3" key="1">
    <citation type="submission" date="2016-11" db="EMBL/GenBank/DDBJ databases">
        <authorList>
            <person name="Varghese N."/>
            <person name="Submissions S."/>
        </authorList>
    </citation>
    <scope>NUCLEOTIDE SEQUENCE [LARGE SCALE GENOMIC DNA]</scope>
    <source>
        <strain evidence="3">CGMCC 1.10835</strain>
    </source>
</reference>
<keyword evidence="1" id="KW-1133">Transmembrane helix</keyword>
<organism evidence="2 3">
    <name type="scientific">Marinobacter antarcticus</name>
    <dbReference type="NCBI Taxonomy" id="564117"/>
    <lineage>
        <taxon>Bacteria</taxon>
        <taxon>Pseudomonadati</taxon>
        <taxon>Pseudomonadota</taxon>
        <taxon>Gammaproteobacteria</taxon>
        <taxon>Pseudomonadales</taxon>
        <taxon>Marinobacteraceae</taxon>
        <taxon>Marinobacter</taxon>
    </lineage>
</organism>
<keyword evidence="1" id="KW-0812">Transmembrane</keyword>
<evidence type="ECO:0000256" key="1">
    <source>
        <dbReference type="SAM" id="Phobius"/>
    </source>
</evidence>
<dbReference type="EMBL" id="FRAQ01000002">
    <property type="protein sequence ID" value="SHK61739.1"/>
    <property type="molecule type" value="Genomic_DNA"/>
</dbReference>
<dbReference type="OrthoDB" id="7852914at2"/>
<feature type="transmembrane region" description="Helical" evidence="1">
    <location>
        <begin position="21"/>
        <end position="41"/>
    </location>
</feature>
<feature type="transmembrane region" description="Helical" evidence="1">
    <location>
        <begin position="129"/>
        <end position="146"/>
    </location>
</feature>
<feature type="transmembrane region" description="Helical" evidence="1">
    <location>
        <begin position="53"/>
        <end position="80"/>
    </location>
</feature>
<accession>A0A1M6TXS3</accession>
<feature type="transmembrane region" description="Helical" evidence="1">
    <location>
        <begin position="167"/>
        <end position="188"/>
    </location>
</feature>
<gene>
    <name evidence="2" type="ORF">SAMN05216369_2477</name>
</gene>
<protein>
    <submittedName>
        <fullName evidence="2">Uncharacterized protein</fullName>
    </submittedName>
</protein>
<keyword evidence="3" id="KW-1185">Reference proteome</keyword>
<dbReference type="RefSeq" id="WP_072798106.1">
    <property type="nucleotide sequence ID" value="NZ_FRAQ01000002.1"/>
</dbReference>
<evidence type="ECO:0000313" key="3">
    <source>
        <dbReference type="Proteomes" id="UP000184497"/>
    </source>
</evidence>
<name>A0A1M6TXS3_9GAMM</name>
<evidence type="ECO:0000313" key="2">
    <source>
        <dbReference type="EMBL" id="SHK61739.1"/>
    </source>
</evidence>
<keyword evidence="1" id="KW-0472">Membrane</keyword>
<dbReference type="Proteomes" id="UP000184497">
    <property type="component" value="Unassembled WGS sequence"/>
</dbReference>
<dbReference type="AlphaFoldDB" id="A0A1M6TXS3"/>